<feature type="transmembrane region" description="Helical" evidence="5">
    <location>
        <begin position="143"/>
        <end position="166"/>
    </location>
</feature>
<evidence type="ECO:0000256" key="2">
    <source>
        <dbReference type="ARBA" id="ARBA00022692"/>
    </source>
</evidence>
<evidence type="ECO:0000256" key="4">
    <source>
        <dbReference type="ARBA" id="ARBA00023136"/>
    </source>
</evidence>
<dbReference type="PROSITE" id="PS50850">
    <property type="entry name" value="MFS"/>
    <property type="match status" value="1"/>
</dbReference>
<evidence type="ECO:0000313" key="7">
    <source>
        <dbReference type="EMBL" id="TDD93274.1"/>
    </source>
</evidence>
<keyword evidence="8" id="KW-1185">Reference proteome</keyword>
<accession>A0A4R5C892</accession>
<feature type="domain" description="Major facilitator superfamily (MFS) profile" evidence="6">
    <location>
        <begin position="21"/>
        <end position="454"/>
    </location>
</feature>
<dbReference type="InterPro" id="IPR020846">
    <property type="entry name" value="MFS_dom"/>
</dbReference>
<feature type="transmembrane region" description="Helical" evidence="5">
    <location>
        <begin position="357"/>
        <end position="382"/>
    </location>
</feature>
<dbReference type="Pfam" id="PF07690">
    <property type="entry name" value="MFS_1"/>
    <property type="match status" value="1"/>
</dbReference>
<dbReference type="PANTHER" id="PTHR23501">
    <property type="entry name" value="MAJOR FACILITATOR SUPERFAMILY"/>
    <property type="match status" value="1"/>
</dbReference>
<feature type="transmembrane region" description="Helical" evidence="5">
    <location>
        <begin position="172"/>
        <end position="191"/>
    </location>
</feature>
<evidence type="ECO:0000256" key="5">
    <source>
        <dbReference type="SAM" id="Phobius"/>
    </source>
</evidence>
<evidence type="ECO:0000256" key="3">
    <source>
        <dbReference type="ARBA" id="ARBA00022989"/>
    </source>
</evidence>
<feature type="transmembrane region" description="Helical" evidence="5">
    <location>
        <begin position="87"/>
        <end position="113"/>
    </location>
</feature>
<dbReference type="SUPFAM" id="SSF103473">
    <property type="entry name" value="MFS general substrate transporter"/>
    <property type="match status" value="1"/>
</dbReference>
<keyword evidence="4 5" id="KW-0472">Membrane</keyword>
<feature type="transmembrane region" description="Helical" evidence="5">
    <location>
        <begin position="55"/>
        <end position="75"/>
    </location>
</feature>
<protein>
    <submittedName>
        <fullName evidence="7">MFS transporter</fullName>
    </submittedName>
</protein>
<evidence type="ECO:0000259" key="6">
    <source>
        <dbReference type="PROSITE" id="PS50850"/>
    </source>
</evidence>
<dbReference type="PANTHER" id="PTHR23501:SF154">
    <property type="entry name" value="MULTIDRUG-EFFLUX TRANSPORTER RV1634-RELATED"/>
    <property type="match status" value="1"/>
</dbReference>
<dbReference type="Proteomes" id="UP000294723">
    <property type="component" value="Unassembled WGS sequence"/>
</dbReference>
<dbReference type="EMBL" id="SMLA01000001">
    <property type="protein sequence ID" value="TDD93274.1"/>
    <property type="molecule type" value="Genomic_DNA"/>
</dbReference>
<feature type="transmembrane region" description="Helical" evidence="5">
    <location>
        <begin position="211"/>
        <end position="228"/>
    </location>
</feature>
<dbReference type="AlphaFoldDB" id="A0A4R5C892"/>
<feature type="transmembrane region" description="Helical" evidence="5">
    <location>
        <begin position="119"/>
        <end position="136"/>
    </location>
</feature>
<feature type="transmembrane region" description="Helical" evidence="5">
    <location>
        <begin position="402"/>
        <end position="420"/>
    </location>
</feature>
<sequence length="456" mass="46748">MVDEGRDRSDSALWHPQRRAFTAGLILVITLVAFEAMGLGTALPTIVADFHASQWYSWPFTVFLASSAVGTVIGGRLSDLRGPALPLLVALPSFAAGLVIAAVAQGMAVLLLARVVQGLSGGVLIVSLYVIIARVYPERHRPAAFGALSAAWVVPALTGPLIAGLLTEHASWRWVFGGLAPLVCLGAALLVPTLRRFGAPGAHRAGARPGLPVAAAGAAAGVVALNWAGQQVSFLSLVVAVAGLVVLVPSLLHLLPRGTLRARPGLPVMVLSRGLLAGLFFTAQAFVPLSLAVVHGFSPSAAGVPLTVGSVGWSVGAFWQSRQRRMRGEQIVAAGFVLIGVGVFALVWALPVWGVPWLVFGGWFVAGMGMGTSVATTAVAVLSLSPEADRGFNSSALQISDMLGQALLVGAGGVVVSALAGDGAPTRGVLPLDLLVLVAVVPAAVMLLRAGRVKPV</sequence>
<feature type="transmembrane region" description="Helical" evidence="5">
    <location>
        <begin position="432"/>
        <end position="450"/>
    </location>
</feature>
<feature type="transmembrane region" description="Helical" evidence="5">
    <location>
        <begin position="300"/>
        <end position="319"/>
    </location>
</feature>
<keyword evidence="3 5" id="KW-1133">Transmembrane helix</keyword>
<proteinExistence type="predicted"/>
<dbReference type="GO" id="GO:0005886">
    <property type="term" value="C:plasma membrane"/>
    <property type="evidence" value="ECO:0007669"/>
    <property type="project" value="UniProtKB-SubCell"/>
</dbReference>
<comment type="subcellular location">
    <subcellularLocation>
        <location evidence="1">Cell membrane</location>
        <topology evidence="1">Multi-pass membrane protein</topology>
    </subcellularLocation>
</comment>
<evidence type="ECO:0000256" key="1">
    <source>
        <dbReference type="ARBA" id="ARBA00004651"/>
    </source>
</evidence>
<feature type="transmembrane region" description="Helical" evidence="5">
    <location>
        <begin position="275"/>
        <end position="294"/>
    </location>
</feature>
<comment type="caution">
    <text evidence="7">The sequence shown here is derived from an EMBL/GenBank/DDBJ whole genome shotgun (WGS) entry which is preliminary data.</text>
</comment>
<gene>
    <name evidence="7" type="ORF">E1202_00105</name>
</gene>
<reference evidence="7 8" key="1">
    <citation type="submission" date="2019-03" db="EMBL/GenBank/DDBJ databases">
        <title>Draft genome sequences of novel Actinobacteria.</title>
        <authorList>
            <person name="Sahin N."/>
            <person name="Ay H."/>
            <person name="Saygin H."/>
        </authorList>
    </citation>
    <scope>NUCLEOTIDE SEQUENCE [LARGE SCALE GENOMIC DNA]</scope>
    <source>
        <strain evidence="7 8">5K548</strain>
    </source>
</reference>
<dbReference type="GO" id="GO:0022857">
    <property type="term" value="F:transmembrane transporter activity"/>
    <property type="evidence" value="ECO:0007669"/>
    <property type="project" value="InterPro"/>
</dbReference>
<dbReference type="InterPro" id="IPR036259">
    <property type="entry name" value="MFS_trans_sf"/>
</dbReference>
<name>A0A4R5C892_9PSEU</name>
<feature type="transmembrane region" description="Helical" evidence="5">
    <location>
        <begin position="234"/>
        <end position="255"/>
    </location>
</feature>
<feature type="transmembrane region" description="Helical" evidence="5">
    <location>
        <begin position="331"/>
        <end position="351"/>
    </location>
</feature>
<dbReference type="Gene3D" id="1.20.1250.20">
    <property type="entry name" value="MFS general substrate transporter like domains"/>
    <property type="match status" value="1"/>
</dbReference>
<keyword evidence="2 5" id="KW-0812">Transmembrane</keyword>
<dbReference type="InterPro" id="IPR011701">
    <property type="entry name" value="MFS"/>
</dbReference>
<feature type="transmembrane region" description="Helical" evidence="5">
    <location>
        <begin position="21"/>
        <end position="43"/>
    </location>
</feature>
<evidence type="ECO:0000313" key="8">
    <source>
        <dbReference type="Proteomes" id="UP000294723"/>
    </source>
</evidence>
<organism evidence="7 8">
    <name type="scientific">Saccharopolyspora karakumensis</name>
    <dbReference type="NCBI Taxonomy" id="2530386"/>
    <lineage>
        <taxon>Bacteria</taxon>
        <taxon>Bacillati</taxon>
        <taxon>Actinomycetota</taxon>
        <taxon>Actinomycetes</taxon>
        <taxon>Pseudonocardiales</taxon>
        <taxon>Pseudonocardiaceae</taxon>
        <taxon>Saccharopolyspora</taxon>
    </lineage>
</organism>